<sequence>MIRNTINWGIILVLSMLSLSTWAQSVRSLRINEVLLVNESSIMDGYGNRGAWVEIYNTSAATLNLGGCFLTDDITKPTKYPIPRGDRETLIPPRQHKIVWLDGAEERGTFHASVVLDPEQESTLALFDSDGKTLIDKVTIPSGLRADESYARTEDGKGSFTVSESPTPKANNKLIIAQGNTEFFKTHDRSGIVATLISMLVVFSSLIVAYIIFKMIGRTAVKLVKKKSVSAGASHEEAEASLDIPGDVYAAIAMALHQHANSFHDEESTVITIDRVRRRYSPWSSKIHTLTERPQRHRQSHNPSPKK</sequence>
<keyword evidence="3 7" id="KW-0812">Transmembrane</keyword>
<dbReference type="Pfam" id="PF04277">
    <property type="entry name" value="OAD_gamma"/>
    <property type="match status" value="1"/>
</dbReference>
<evidence type="ECO:0000256" key="3">
    <source>
        <dbReference type="ARBA" id="ARBA00022692"/>
    </source>
</evidence>
<dbReference type="GO" id="GO:0015081">
    <property type="term" value="F:sodium ion transmembrane transporter activity"/>
    <property type="evidence" value="ECO:0007669"/>
    <property type="project" value="InterPro"/>
</dbReference>
<dbReference type="SUPFAM" id="SSF74853">
    <property type="entry name" value="Lamin A/C globular tail domain"/>
    <property type="match status" value="1"/>
</dbReference>
<gene>
    <name evidence="9" type="ORF">SAMN02745205_01292</name>
</gene>
<dbReference type="Pfam" id="PF00932">
    <property type="entry name" value="LTD"/>
    <property type="match status" value="1"/>
</dbReference>
<evidence type="ECO:0000256" key="5">
    <source>
        <dbReference type="ARBA" id="ARBA00023136"/>
    </source>
</evidence>
<evidence type="ECO:0000256" key="7">
    <source>
        <dbReference type="SAM" id="Phobius"/>
    </source>
</evidence>
<dbReference type="GO" id="GO:0036376">
    <property type="term" value="P:sodium ion export across plasma membrane"/>
    <property type="evidence" value="ECO:0007669"/>
    <property type="project" value="InterPro"/>
</dbReference>
<keyword evidence="5 7" id="KW-0472">Membrane</keyword>
<proteinExistence type="predicted"/>
<organism evidence="9 10">
    <name type="scientific">Porphyromonas cangingivalis</name>
    <dbReference type="NCBI Taxonomy" id="36874"/>
    <lineage>
        <taxon>Bacteria</taxon>
        <taxon>Pseudomonadati</taxon>
        <taxon>Bacteroidota</taxon>
        <taxon>Bacteroidia</taxon>
        <taxon>Bacteroidales</taxon>
        <taxon>Porphyromonadaceae</taxon>
        <taxon>Porphyromonas</taxon>
    </lineage>
</organism>
<dbReference type="EMBL" id="FUWL01000009">
    <property type="protein sequence ID" value="SJZ58995.1"/>
    <property type="molecule type" value="Genomic_DNA"/>
</dbReference>
<protein>
    <submittedName>
        <fullName evidence="9">Oxaloacetate decarboxylase, gamma chain</fullName>
    </submittedName>
</protein>
<dbReference type="InterPro" id="IPR001322">
    <property type="entry name" value="Lamin_tail_dom"/>
</dbReference>
<accession>A0A1T4LWD3</accession>
<dbReference type="InterPro" id="IPR036415">
    <property type="entry name" value="Lamin_tail_dom_sf"/>
</dbReference>
<evidence type="ECO:0000256" key="2">
    <source>
        <dbReference type="ARBA" id="ARBA00022475"/>
    </source>
</evidence>
<feature type="region of interest" description="Disordered" evidence="6">
    <location>
        <begin position="287"/>
        <end position="307"/>
    </location>
</feature>
<comment type="subcellular location">
    <subcellularLocation>
        <location evidence="1">Cell membrane</location>
    </subcellularLocation>
</comment>
<feature type="transmembrane region" description="Helical" evidence="7">
    <location>
        <begin position="192"/>
        <end position="213"/>
    </location>
</feature>
<dbReference type="Gene3D" id="2.60.40.1260">
    <property type="entry name" value="Lamin Tail domain"/>
    <property type="match status" value="1"/>
</dbReference>
<evidence type="ECO:0000256" key="6">
    <source>
        <dbReference type="SAM" id="MobiDB-lite"/>
    </source>
</evidence>
<name>A0A1T4LWD3_PORCN</name>
<feature type="compositionally biased region" description="Basic residues" evidence="6">
    <location>
        <begin position="295"/>
        <end position="307"/>
    </location>
</feature>
<reference evidence="9 10" key="1">
    <citation type="submission" date="2017-02" db="EMBL/GenBank/DDBJ databases">
        <authorList>
            <person name="Peterson S.W."/>
        </authorList>
    </citation>
    <scope>NUCLEOTIDE SEQUENCE [LARGE SCALE GENOMIC DNA]</scope>
    <source>
        <strain evidence="9 10">ATCC 700135</strain>
    </source>
</reference>
<evidence type="ECO:0000256" key="4">
    <source>
        <dbReference type="ARBA" id="ARBA00022989"/>
    </source>
</evidence>
<dbReference type="RefSeq" id="WP_051522765.1">
    <property type="nucleotide sequence ID" value="NZ_FUWL01000009.1"/>
</dbReference>
<feature type="domain" description="LTD" evidence="8">
    <location>
        <begin position="21"/>
        <end position="142"/>
    </location>
</feature>
<dbReference type="Proteomes" id="UP000189956">
    <property type="component" value="Unassembled WGS sequence"/>
</dbReference>
<evidence type="ECO:0000256" key="1">
    <source>
        <dbReference type="ARBA" id="ARBA00004236"/>
    </source>
</evidence>
<keyword evidence="2" id="KW-1003">Cell membrane</keyword>
<evidence type="ECO:0000313" key="10">
    <source>
        <dbReference type="Proteomes" id="UP000189956"/>
    </source>
</evidence>
<evidence type="ECO:0000313" key="9">
    <source>
        <dbReference type="EMBL" id="SJZ58995.1"/>
    </source>
</evidence>
<dbReference type="GO" id="GO:0005886">
    <property type="term" value="C:plasma membrane"/>
    <property type="evidence" value="ECO:0007669"/>
    <property type="project" value="UniProtKB-SubCell"/>
</dbReference>
<dbReference type="PROSITE" id="PS51841">
    <property type="entry name" value="LTD"/>
    <property type="match status" value="1"/>
</dbReference>
<dbReference type="AlphaFoldDB" id="A0A1T4LWD3"/>
<keyword evidence="4 7" id="KW-1133">Transmembrane helix</keyword>
<dbReference type="InterPro" id="IPR005899">
    <property type="entry name" value="Na_pump_deCOase"/>
</dbReference>
<evidence type="ECO:0000259" key="8">
    <source>
        <dbReference type="PROSITE" id="PS51841"/>
    </source>
</evidence>